<dbReference type="PANTHER" id="PTHR13847:SF289">
    <property type="entry name" value="GLYCINE OXIDASE"/>
    <property type="match status" value="1"/>
</dbReference>
<evidence type="ECO:0000313" key="4">
    <source>
        <dbReference type="Proteomes" id="UP001239680"/>
    </source>
</evidence>
<proteinExistence type="predicted"/>
<evidence type="ECO:0000256" key="1">
    <source>
        <dbReference type="ARBA" id="ARBA00023002"/>
    </source>
</evidence>
<dbReference type="PRINTS" id="PR00411">
    <property type="entry name" value="PNDRDTASEI"/>
</dbReference>
<sequence length="351" mass="36811">MQILVIGAGVIGAAIAFQLTRRGHEVTILEGQGIAAGASGRSFGWINASYGLSPAHYHLRREGIAAHRRLDGLLPSSPTRWPGCMWFESQGEEQLRFAKELRAMDYPVEEWDQTRIKAALPQLGQSPETALYLPTEGAVDPGELAQRLIAASGGRLWRGIAVHALVETQGKVTGVVTAQGVLGADAVVVAAGTGATALLQTVGVALPMLSRPGLILKTPPLPPVLPLVLWGPGGELRQDNAGRLVMPTAANHQGDAAETISGLASLHADAAMTRLRALLPGVQCDWDEVTLAHRPVPGDGLPVIGAALPGLWLAVMHSGATLAAITAELLAAEIDGKESADLAEFRPNRFS</sequence>
<name>A0ABU0W0X4_9RHOB</name>
<accession>A0ABU0W0X4</accession>
<comment type="caution">
    <text evidence="3">The sequence shown here is derived from an EMBL/GenBank/DDBJ whole genome shotgun (WGS) entry which is preliminary data.</text>
</comment>
<dbReference type="InterPro" id="IPR006076">
    <property type="entry name" value="FAD-dep_OxRdtase"/>
</dbReference>
<feature type="domain" description="FAD dependent oxidoreductase" evidence="2">
    <location>
        <begin position="3"/>
        <end position="332"/>
    </location>
</feature>
<keyword evidence="1 3" id="KW-0560">Oxidoreductase</keyword>
<dbReference type="InterPro" id="IPR036188">
    <property type="entry name" value="FAD/NAD-bd_sf"/>
</dbReference>
<gene>
    <name evidence="3" type="ORF">Q9295_14930</name>
</gene>
<evidence type="ECO:0000313" key="3">
    <source>
        <dbReference type="EMBL" id="MDQ2067669.1"/>
    </source>
</evidence>
<dbReference type="Gene3D" id="3.50.50.60">
    <property type="entry name" value="FAD/NAD(P)-binding domain"/>
    <property type="match status" value="1"/>
</dbReference>
<dbReference type="EC" id="1.-.-.-" evidence="3"/>
<dbReference type="Pfam" id="PF01266">
    <property type="entry name" value="DAO"/>
    <property type="match status" value="1"/>
</dbReference>
<protein>
    <submittedName>
        <fullName evidence="3">FAD-binding oxidoreductase</fullName>
        <ecNumber evidence="3">1.-.-.-</ecNumber>
    </submittedName>
</protein>
<evidence type="ECO:0000259" key="2">
    <source>
        <dbReference type="Pfam" id="PF01266"/>
    </source>
</evidence>
<dbReference type="RefSeq" id="WP_306681377.1">
    <property type="nucleotide sequence ID" value="NZ_JAVDBT010000015.1"/>
</dbReference>
<dbReference type="GO" id="GO:0016491">
    <property type="term" value="F:oxidoreductase activity"/>
    <property type="evidence" value="ECO:0007669"/>
    <property type="project" value="UniProtKB-KW"/>
</dbReference>
<dbReference type="Proteomes" id="UP001239680">
    <property type="component" value="Unassembled WGS sequence"/>
</dbReference>
<dbReference type="SUPFAM" id="SSF51905">
    <property type="entry name" value="FAD/NAD(P)-binding domain"/>
    <property type="match status" value="1"/>
</dbReference>
<reference evidence="3 4" key="1">
    <citation type="submission" date="2023-08" db="EMBL/GenBank/DDBJ databases">
        <title>Characterization of two Paracoccaceae strains isolated from Phycosphere and proposal of Xinfangfangia lacusdiani sp. nov.</title>
        <authorList>
            <person name="Deng Y."/>
            <person name="Zhang Y.Q."/>
        </authorList>
    </citation>
    <scope>NUCLEOTIDE SEQUENCE [LARGE SCALE GENOMIC DNA]</scope>
    <source>
        <strain evidence="3 4">CPCC 101601</strain>
    </source>
</reference>
<keyword evidence="4" id="KW-1185">Reference proteome</keyword>
<organism evidence="3 4">
    <name type="scientific">Pseudogemmobacter lacusdianii</name>
    <dbReference type="NCBI Taxonomy" id="3069608"/>
    <lineage>
        <taxon>Bacteria</taxon>
        <taxon>Pseudomonadati</taxon>
        <taxon>Pseudomonadota</taxon>
        <taxon>Alphaproteobacteria</taxon>
        <taxon>Rhodobacterales</taxon>
        <taxon>Paracoccaceae</taxon>
        <taxon>Pseudogemmobacter</taxon>
    </lineage>
</organism>
<dbReference type="PANTHER" id="PTHR13847">
    <property type="entry name" value="SARCOSINE DEHYDROGENASE-RELATED"/>
    <property type="match status" value="1"/>
</dbReference>
<dbReference type="Gene3D" id="3.30.9.10">
    <property type="entry name" value="D-Amino Acid Oxidase, subunit A, domain 2"/>
    <property type="match status" value="1"/>
</dbReference>
<dbReference type="EMBL" id="JAVDBT010000015">
    <property type="protein sequence ID" value="MDQ2067669.1"/>
    <property type="molecule type" value="Genomic_DNA"/>
</dbReference>